<comment type="subcellular location">
    <subcellularLocation>
        <location evidence="1">Membrane</location>
        <topology evidence="1">Multi-pass membrane protein</topology>
    </subcellularLocation>
</comment>
<evidence type="ECO:0000313" key="8">
    <source>
        <dbReference type="Proteomes" id="UP000249725"/>
    </source>
</evidence>
<dbReference type="InterPro" id="IPR052165">
    <property type="entry name" value="Membrane_assoc_protease"/>
</dbReference>
<proteinExistence type="predicted"/>
<gene>
    <name evidence="7" type="ORF">DJ018_01890</name>
</gene>
<accession>A0A328AQB7</accession>
<evidence type="ECO:0000256" key="4">
    <source>
        <dbReference type="ARBA" id="ARBA00023136"/>
    </source>
</evidence>
<evidence type="ECO:0000256" key="5">
    <source>
        <dbReference type="SAM" id="Phobius"/>
    </source>
</evidence>
<keyword evidence="2 5" id="KW-0812">Transmembrane</keyword>
<sequence>MMNAVSDLYAAHAFWLWIAAAAALLAIEVATGSGWLLWAAASAAVAAFLARFLGLSLPEALLAFAVLTMASSLLARRYFPRSLRAQDNDINDNISRLVGQQGQAVAAFRNRVGRVFIDGKEWAAELESAERIDAGARVEVVGVDGARLKVRPN</sequence>
<feature type="transmembrane region" description="Helical" evidence="5">
    <location>
        <begin position="60"/>
        <end position="79"/>
    </location>
</feature>
<evidence type="ECO:0000256" key="3">
    <source>
        <dbReference type="ARBA" id="ARBA00022989"/>
    </source>
</evidence>
<evidence type="ECO:0000313" key="7">
    <source>
        <dbReference type="EMBL" id="RAK56749.1"/>
    </source>
</evidence>
<dbReference type="GO" id="GO:0005886">
    <property type="term" value="C:plasma membrane"/>
    <property type="evidence" value="ECO:0007669"/>
    <property type="project" value="TreeGrafter"/>
</dbReference>
<keyword evidence="4 5" id="KW-0472">Membrane</keyword>
<dbReference type="InterPro" id="IPR012340">
    <property type="entry name" value="NA-bd_OB-fold"/>
</dbReference>
<keyword evidence="8" id="KW-1185">Reference proteome</keyword>
<reference evidence="8" key="1">
    <citation type="submission" date="2018-05" db="EMBL/GenBank/DDBJ databases">
        <authorList>
            <person name="Li X."/>
        </authorList>
    </citation>
    <scope>NUCLEOTIDE SEQUENCE [LARGE SCALE GENOMIC DNA]</scope>
    <source>
        <strain evidence="8">YIM 73061</strain>
    </source>
</reference>
<feature type="domain" description="NfeD-like C-terminal" evidence="6">
    <location>
        <begin position="96"/>
        <end position="152"/>
    </location>
</feature>
<dbReference type="SUPFAM" id="SSF141322">
    <property type="entry name" value="NfeD domain-like"/>
    <property type="match status" value="1"/>
</dbReference>
<evidence type="ECO:0000256" key="2">
    <source>
        <dbReference type="ARBA" id="ARBA00022692"/>
    </source>
</evidence>
<feature type="transmembrane region" description="Helical" evidence="5">
    <location>
        <begin position="12"/>
        <end position="30"/>
    </location>
</feature>
<keyword evidence="3 5" id="KW-1133">Transmembrane helix</keyword>
<dbReference type="Gene3D" id="2.40.50.140">
    <property type="entry name" value="Nucleic acid-binding proteins"/>
    <property type="match status" value="1"/>
</dbReference>
<dbReference type="EMBL" id="QFYR01000001">
    <property type="protein sequence ID" value="RAK56749.1"/>
    <property type="molecule type" value="Genomic_DNA"/>
</dbReference>
<dbReference type="AlphaFoldDB" id="A0A328AQB7"/>
<dbReference type="Pfam" id="PF01957">
    <property type="entry name" value="NfeD"/>
    <property type="match status" value="1"/>
</dbReference>
<dbReference type="PANTHER" id="PTHR33507:SF3">
    <property type="entry name" value="INNER MEMBRANE PROTEIN YBBJ"/>
    <property type="match status" value="1"/>
</dbReference>
<protein>
    <submittedName>
        <fullName evidence="7">NfeD family protein</fullName>
    </submittedName>
</protein>
<dbReference type="Proteomes" id="UP000249725">
    <property type="component" value="Unassembled WGS sequence"/>
</dbReference>
<evidence type="ECO:0000259" key="6">
    <source>
        <dbReference type="Pfam" id="PF01957"/>
    </source>
</evidence>
<dbReference type="OrthoDB" id="7204091at2"/>
<dbReference type="InterPro" id="IPR002810">
    <property type="entry name" value="NfeD-like_C"/>
</dbReference>
<name>A0A328AQB7_9CAUL</name>
<organism evidence="7 8">
    <name type="scientific">Phenylobacterium deserti</name>
    <dbReference type="NCBI Taxonomy" id="1914756"/>
    <lineage>
        <taxon>Bacteria</taxon>
        <taxon>Pseudomonadati</taxon>
        <taxon>Pseudomonadota</taxon>
        <taxon>Alphaproteobacteria</taxon>
        <taxon>Caulobacterales</taxon>
        <taxon>Caulobacteraceae</taxon>
        <taxon>Phenylobacterium</taxon>
    </lineage>
</organism>
<evidence type="ECO:0000256" key="1">
    <source>
        <dbReference type="ARBA" id="ARBA00004141"/>
    </source>
</evidence>
<dbReference type="PANTHER" id="PTHR33507">
    <property type="entry name" value="INNER MEMBRANE PROTEIN YBBJ"/>
    <property type="match status" value="1"/>
</dbReference>
<comment type="caution">
    <text evidence="7">The sequence shown here is derived from an EMBL/GenBank/DDBJ whole genome shotgun (WGS) entry which is preliminary data.</text>
</comment>